<name>A0ACB9INP1_9ASTR</name>
<dbReference type="EMBL" id="CM042025">
    <property type="protein sequence ID" value="KAI3809148.1"/>
    <property type="molecule type" value="Genomic_DNA"/>
</dbReference>
<dbReference type="Proteomes" id="UP001056120">
    <property type="component" value="Linkage Group LG08"/>
</dbReference>
<gene>
    <name evidence="1" type="ORF">L1987_25118</name>
</gene>
<evidence type="ECO:0000313" key="2">
    <source>
        <dbReference type="Proteomes" id="UP001056120"/>
    </source>
</evidence>
<proteinExistence type="predicted"/>
<sequence>MLYKPHISRHYVSISNLSMDYSTQSQPDFQTFVRDWMIRLELYLQLLLHHLQFLDQQDESKLQKLIRQVMTHYHEYFLAKAQVCRQNVFLVLSPPWFSSYERAFLWLGGFKPGLAIHVLKSCGVEFSPDQAERLERVISDTKNEEREIAERLAMMEQQVVAPPILALARMGGKEVNGMVNDADTVVDRLAEDMEVLVRCADYLREKTVARVVGILTTAQTVRFLAGLAQLQLRIRRWGQLMDAENNGHADLP</sequence>
<evidence type="ECO:0000313" key="1">
    <source>
        <dbReference type="EMBL" id="KAI3809148.1"/>
    </source>
</evidence>
<protein>
    <submittedName>
        <fullName evidence="1">Uncharacterized protein</fullName>
    </submittedName>
</protein>
<keyword evidence="2" id="KW-1185">Reference proteome</keyword>
<reference evidence="1 2" key="2">
    <citation type="journal article" date="2022" name="Mol. Ecol. Resour.">
        <title>The genomes of chicory, endive, great burdock and yacon provide insights into Asteraceae paleo-polyploidization history and plant inulin production.</title>
        <authorList>
            <person name="Fan W."/>
            <person name="Wang S."/>
            <person name="Wang H."/>
            <person name="Wang A."/>
            <person name="Jiang F."/>
            <person name="Liu H."/>
            <person name="Zhao H."/>
            <person name="Xu D."/>
            <person name="Zhang Y."/>
        </authorList>
    </citation>
    <scope>NUCLEOTIDE SEQUENCE [LARGE SCALE GENOMIC DNA]</scope>
    <source>
        <strain evidence="2">cv. Yunnan</strain>
        <tissue evidence="1">Leaves</tissue>
    </source>
</reference>
<comment type="caution">
    <text evidence="1">The sequence shown here is derived from an EMBL/GenBank/DDBJ whole genome shotgun (WGS) entry which is preliminary data.</text>
</comment>
<organism evidence="1 2">
    <name type="scientific">Smallanthus sonchifolius</name>
    <dbReference type="NCBI Taxonomy" id="185202"/>
    <lineage>
        <taxon>Eukaryota</taxon>
        <taxon>Viridiplantae</taxon>
        <taxon>Streptophyta</taxon>
        <taxon>Embryophyta</taxon>
        <taxon>Tracheophyta</taxon>
        <taxon>Spermatophyta</taxon>
        <taxon>Magnoliopsida</taxon>
        <taxon>eudicotyledons</taxon>
        <taxon>Gunneridae</taxon>
        <taxon>Pentapetalae</taxon>
        <taxon>asterids</taxon>
        <taxon>campanulids</taxon>
        <taxon>Asterales</taxon>
        <taxon>Asteraceae</taxon>
        <taxon>Asteroideae</taxon>
        <taxon>Heliantheae alliance</taxon>
        <taxon>Millerieae</taxon>
        <taxon>Smallanthus</taxon>
    </lineage>
</organism>
<reference evidence="2" key="1">
    <citation type="journal article" date="2022" name="Mol. Ecol. Resour.">
        <title>The genomes of chicory, endive, great burdock and yacon provide insights into Asteraceae palaeo-polyploidization history and plant inulin production.</title>
        <authorList>
            <person name="Fan W."/>
            <person name="Wang S."/>
            <person name="Wang H."/>
            <person name="Wang A."/>
            <person name="Jiang F."/>
            <person name="Liu H."/>
            <person name="Zhao H."/>
            <person name="Xu D."/>
            <person name="Zhang Y."/>
        </authorList>
    </citation>
    <scope>NUCLEOTIDE SEQUENCE [LARGE SCALE GENOMIC DNA]</scope>
    <source>
        <strain evidence="2">cv. Yunnan</strain>
    </source>
</reference>
<accession>A0ACB9INP1</accession>